<dbReference type="InterPro" id="IPR040591">
    <property type="entry name" value="RqcP2_RBD"/>
</dbReference>
<dbReference type="Pfam" id="PF01479">
    <property type="entry name" value="S4"/>
    <property type="match status" value="1"/>
</dbReference>
<dbReference type="AlphaFoldDB" id="A0A9D1CTC0"/>
<accession>A0A9D1CTC0</accession>
<dbReference type="CDD" id="cd00165">
    <property type="entry name" value="S4"/>
    <property type="match status" value="1"/>
</dbReference>
<dbReference type="Gene3D" id="3.30.70.330">
    <property type="match status" value="1"/>
</dbReference>
<dbReference type="InterPro" id="IPR036986">
    <property type="entry name" value="S4_RNA-bd_sf"/>
</dbReference>
<comment type="caution">
    <text evidence="3">The sequence shown here is derived from an EMBL/GenBank/DDBJ whole genome shotgun (WGS) entry which is preliminary data.</text>
</comment>
<evidence type="ECO:0000313" key="4">
    <source>
        <dbReference type="Proteomes" id="UP000886787"/>
    </source>
</evidence>
<dbReference type="Pfam" id="PF17774">
    <property type="entry name" value="YlmH_RBD"/>
    <property type="match status" value="1"/>
</dbReference>
<protein>
    <recommendedName>
        <fullName evidence="2">RNA-binding S4 domain-containing protein</fullName>
    </recommendedName>
</protein>
<proteinExistence type="predicted"/>
<dbReference type="PROSITE" id="PS50889">
    <property type="entry name" value="S4"/>
    <property type="match status" value="1"/>
</dbReference>
<dbReference type="GO" id="GO:0003723">
    <property type="term" value="F:RNA binding"/>
    <property type="evidence" value="ECO:0007669"/>
    <property type="project" value="UniProtKB-KW"/>
</dbReference>
<evidence type="ECO:0000313" key="3">
    <source>
        <dbReference type="EMBL" id="HIQ79717.1"/>
    </source>
</evidence>
<feature type="domain" description="RNA-binding S4" evidence="2">
    <location>
        <begin position="178"/>
        <end position="238"/>
    </location>
</feature>
<sequence length="254" mass="28521">MSVEEKHAYALLEAKIDDTLYLSEQRRAPCFTSFLALEEQAAAKGILKQAHFENYLFYGGYEKSERAVLGIFPKEQQYSSSFFPITPLAFMYRQAYNLSHRDFLGALMSCGIKREALGDILTEPGRAVVFVKEELSAYITAQIQKVGNIGVSVSVLKNTDRLPPIKKPEEKFYTMASVRLDSVVSALTGLSRDKGAKLILAGNVFLNHQCRQNVSMHLKQGDTLSIRGYGKYIIGDYTGLTKKGRVKLVIKQYR</sequence>
<organism evidence="3 4">
    <name type="scientific">Candidatus Scatavimonas merdigallinarum</name>
    <dbReference type="NCBI Taxonomy" id="2840914"/>
    <lineage>
        <taxon>Bacteria</taxon>
        <taxon>Bacillati</taxon>
        <taxon>Bacillota</taxon>
        <taxon>Clostridia</taxon>
        <taxon>Eubacteriales</taxon>
        <taxon>Oscillospiraceae</taxon>
        <taxon>Oscillospiraceae incertae sedis</taxon>
        <taxon>Candidatus Scatavimonas</taxon>
    </lineage>
</organism>
<name>A0A9D1CTC0_9FIRM</name>
<dbReference type="Gene3D" id="3.30.1370.160">
    <property type="match status" value="1"/>
</dbReference>
<dbReference type="SUPFAM" id="SSF55174">
    <property type="entry name" value="Alpha-L RNA-binding motif"/>
    <property type="match status" value="1"/>
</dbReference>
<gene>
    <name evidence="3" type="ORF">IAD32_00340</name>
</gene>
<dbReference type="Gene3D" id="3.10.290.10">
    <property type="entry name" value="RNA-binding S4 domain"/>
    <property type="match status" value="1"/>
</dbReference>
<reference evidence="3" key="1">
    <citation type="submission" date="2020-10" db="EMBL/GenBank/DDBJ databases">
        <authorList>
            <person name="Gilroy R."/>
        </authorList>
    </citation>
    <scope>NUCLEOTIDE SEQUENCE</scope>
    <source>
        <strain evidence="3">ChiSjej1B19-3389</strain>
    </source>
</reference>
<dbReference type="EMBL" id="DVFW01000003">
    <property type="protein sequence ID" value="HIQ79717.1"/>
    <property type="molecule type" value="Genomic_DNA"/>
</dbReference>
<keyword evidence="1" id="KW-0694">RNA-binding</keyword>
<evidence type="ECO:0000259" key="2">
    <source>
        <dbReference type="SMART" id="SM00363"/>
    </source>
</evidence>
<evidence type="ECO:0000256" key="1">
    <source>
        <dbReference type="PROSITE-ProRule" id="PRU00182"/>
    </source>
</evidence>
<dbReference type="InterPro" id="IPR002942">
    <property type="entry name" value="S4_RNA-bd"/>
</dbReference>
<dbReference type="Proteomes" id="UP000886787">
    <property type="component" value="Unassembled WGS sequence"/>
</dbReference>
<dbReference type="SMART" id="SM00363">
    <property type="entry name" value="S4"/>
    <property type="match status" value="1"/>
</dbReference>
<reference evidence="3" key="2">
    <citation type="journal article" date="2021" name="PeerJ">
        <title>Extensive microbial diversity within the chicken gut microbiome revealed by metagenomics and culture.</title>
        <authorList>
            <person name="Gilroy R."/>
            <person name="Ravi A."/>
            <person name="Getino M."/>
            <person name="Pursley I."/>
            <person name="Horton D.L."/>
            <person name="Alikhan N.F."/>
            <person name="Baker D."/>
            <person name="Gharbi K."/>
            <person name="Hall N."/>
            <person name="Watson M."/>
            <person name="Adriaenssens E.M."/>
            <person name="Foster-Nyarko E."/>
            <person name="Jarju S."/>
            <person name="Secka A."/>
            <person name="Antonio M."/>
            <person name="Oren A."/>
            <person name="Chaudhuri R.R."/>
            <person name="La Ragione R."/>
            <person name="Hildebrand F."/>
            <person name="Pallen M.J."/>
        </authorList>
    </citation>
    <scope>NUCLEOTIDE SEQUENCE</scope>
    <source>
        <strain evidence="3">ChiSjej1B19-3389</strain>
    </source>
</reference>
<dbReference type="InterPro" id="IPR012677">
    <property type="entry name" value="Nucleotide-bd_a/b_plait_sf"/>
</dbReference>